<sequence>MTDNAVTWRDAGEGIRVFTLAHPPANPLGLPIIDGLNAALDDADAASGVKVAVVASEVPGFFAAGADIKHMVGADAKSFTAYGDKLRGVLDRLAAPERITIAAVDGLALGGGLELAMACTLRVGGAGARFGLPEVKLGLIPGAGGTQRLPRLVGRGRALDIMLTARQVPASEAHAIGLLDRLVDAGKAEAQALELAGELTRLSLPAQSAVIRTVDAAFDLPLAEGFAFEVAQEQDLFESGEAGEGLAAFLEKRPPNFA</sequence>
<evidence type="ECO:0000313" key="5">
    <source>
        <dbReference type="EMBL" id="NKQ51906.1"/>
    </source>
</evidence>
<keyword evidence="6" id="KW-1185">Reference proteome</keyword>
<dbReference type="RefSeq" id="WP_168511162.1">
    <property type="nucleotide sequence ID" value="NZ_JAAXLS010000001.1"/>
</dbReference>
<dbReference type="InterPro" id="IPR029045">
    <property type="entry name" value="ClpP/crotonase-like_dom_sf"/>
</dbReference>
<protein>
    <submittedName>
        <fullName evidence="5">Enoyl-CoA hydratase</fullName>
    </submittedName>
</protein>
<dbReference type="CDD" id="cd06558">
    <property type="entry name" value="crotonase-like"/>
    <property type="match status" value="1"/>
</dbReference>
<comment type="catalytic activity">
    <reaction evidence="3">
        <text>a (3S)-3-hydroxyacyl-CoA = a (2E)-enoyl-CoA + H2O</text>
        <dbReference type="Rhea" id="RHEA:16105"/>
        <dbReference type="ChEBI" id="CHEBI:15377"/>
        <dbReference type="ChEBI" id="CHEBI:57318"/>
        <dbReference type="ChEBI" id="CHEBI:58856"/>
        <dbReference type="EC" id="4.2.1.17"/>
    </reaction>
</comment>
<dbReference type="SUPFAM" id="SSF52096">
    <property type="entry name" value="ClpP/crotonase"/>
    <property type="match status" value="1"/>
</dbReference>
<dbReference type="PANTHER" id="PTHR11941">
    <property type="entry name" value="ENOYL-COA HYDRATASE-RELATED"/>
    <property type="match status" value="1"/>
</dbReference>
<dbReference type="Proteomes" id="UP000715441">
    <property type="component" value="Unassembled WGS sequence"/>
</dbReference>
<organism evidence="5 6">
    <name type="scientific">Amycolatopsis acididurans</name>
    <dbReference type="NCBI Taxonomy" id="2724524"/>
    <lineage>
        <taxon>Bacteria</taxon>
        <taxon>Bacillati</taxon>
        <taxon>Actinomycetota</taxon>
        <taxon>Actinomycetes</taxon>
        <taxon>Pseudonocardiales</taxon>
        <taxon>Pseudonocardiaceae</taxon>
        <taxon>Amycolatopsis</taxon>
    </lineage>
</organism>
<name>A0ABX1IWM7_9PSEU</name>
<dbReference type="EMBL" id="JAAXLS010000001">
    <property type="protein sequence ID" value="NKQ51906.1"/>
    <property type="molecule type" value="Genomic_DNA"/>
</dbReference>
<evidence type="ECO:0000313" key="6">
    <source>
        <dbReference type="Proteomes" id="UP000715441"/>
    </source>
</evidence>
<reference evidence="5 6" key="1">
    <citation type="submission" date="2020-04" db="EMBL/GenBank/DDBJ databases">
        <title>Novel species.</title>
        <authorList>
            <person name="Teo W.F.A."/>
            <person name="Lipun K."/>
            <person name="Srisuk N."/>
            <person name="Duangmal K."/>
        </authorList>
    </citation>
    <scope>NUCLEOTIDE SEQUENCE [LARGE SCALE GENOMIC DNA]</scope>
    <source>
        <strain evidence="5 6">K13G38</strain>
    </source>
</reference>
<evidence type="ECO:0000256" key="1">
    <source>
        <dbReference type="ARBA" id="ARBA00005254"/>
    </source>
</evidence>
<dbReference type="InterPro" id="IPR014748">
    <property type="entry name" value="Enoyl-CoA_hydra_C"/>
</dbReference>
<keyword evidence="2" id="KW-0456">Lyase</keyword>
<gene>
    <name evidence="5" type="ORF">HFP15_03310</name>
</gene>
<dbReference type="Pfam" id="PF00378">
    <property type="entry name" value="ECH_1"/>
    <property type="match status" value="1"/>
</dbReference>
<evidence type="ECO:0000256" key="4">
    <source>
        <dbReference type="ARBA" id="ARBA00023717"/>
    </source>
</evidence>
<comment type="similarity">
    <text evidence="1">Belongs to the enoyl-CoA hydratase/isomerase family.</text>
</comment>
<dbReference type="Gene3D" id="1.10.12.10">
    <property type="entry name" value="Lyase 2-enoyl-coa Hydratase, Chain A, domain 2"/>
    <property type="match status" value="1"/>
</dbReference>
<accession>A0ABX1IWM7</accession>
<evidence type="ECO:0000256" key="2">
    <source>
        <dbReference type="ARBA" id="ARBA00023239"/>
    </source>
</evidence>
<proteinExistence type="inferred from homology"/>
<comment type="caution">
    <text evidence="5">The sequence shown here is derived from an EMBL/GenBank/DDBJ whole genome shotgun (WGS) entry which is preliminary data.</text>
</comment>
<evidence type="ECO:0000256" key="3">
    <source>
        <dbReference type="ARBA" id="ARBA00023709"/>
    </source>
</evidence>
<comment type="catalytic activity">
    <reaction evidence="4">
        <text>a 4-saturated-(3S)-3-hydroxyacyl-CoA = a (3E)-enoyl-CoA + H2O</text>
        <dbReference type="Rhea" id="RHEA:20724"/>
        <dbReference type="ChEBI" id="CHEBI:15377"/>
        <dbReference type="ChEBI" id="CHEBI:58521"/>
        <dbReference type="ChEBI" id="CHEBI:137480"/>
        <dbReference type="EC" id="4.2.1.17"/>
    </reaction>
</comment>
<dbReference type="PANTHER" id="PTHR11941:SF54">
    <property type="entry name" value="ENOYL-COA HYDRATASE, MITOCHONDRIAL"/>
    <property type="match status" value="1"/>
</dbReference>
<dbReference type="InterPro" id="IPR001753">
    <property type="entry name" value="Enoyl-CoA_hydra/iso"/>
</dbReference>
<dbReference type="Gene3D" id="3.90.226.10">
    <property type="entry name" value="2-enoyl-CoA Hydratase, Chain A, domain 1"/>
    <property type="match status" value="1"/>
</dbReference>